<evidence type="ECO:0000256" key="2">
    <source>
        <dbReference type="ARBA" id="ARBA00022485"/>
    </source>
</evidence>
<keyword evidence="2" id="KW-0004">4Fe-4S</keyword>
<evidence type="ECO:0000256" key="4">
    <source>
        <dbReference type="ARBA" id="ARBA00022723"/>
    </source>
</evidence>
<dbReference type="SFLD" id="SFLDS00029">
    <property type="entry name" value="Radical_SAM"/>
    <property type="match status" value="1"/>
</dbReference>
<dbReference type="InterPro" id="IPR034391">
    <property type="entry name" value="AdoMet-like_SPASM_containing"/>
</dbReference>
<dbReference type="Pfam" id="PF04055">
    <property type="entry name" value="Radical_SAM"/>
    <property type="match status" value="1"/>
</dbReference>
<dbReference type="GO" id="GO:0046872">
    <property type="term" value="F:metal ion binding"/>
    <property type="evidence" value="ECO:0007669"/>
    <property type="project" value="UniProtKB-KW"/>
</dbReference>
<evidence type="ECO:0000313" key="9">
    <source>
        <dbReference type="EMBL" id="QJA80020.1"/>
    </source>
</evidence>
<evidence type="ECO:0000256" key="6">
    <source>
        <dbReference type="ARBA" id="ARBA00023014"/>
    </source>
</evidence>
<evidence type="ECO:0000256" key="5">
    <source>
        <dbReference type="ARBA" id="ARBA00023004"/>
    </source>
</evidence>
<evidence type="ECO:0000259" key="8">
    <source>
        <dbReference type="Pfam" id="PF13186"/>
    </source>
</evidence>
<gene>
    <name evidence="9" type="ORF">MM415A00788_0007</name>
</gene>
<dbReference type="PANTHER" id="PTHR11228:SF7">
    <property type="entry name" value="PQQA PEPTIDE CYCLASE"/>
    <property type="match status" value="1"/>
</dbReference>
<reference evidence="9" key="1">
    <citation type="submission" date="2020-03" db="EMBL/GenBank/DDBJ databases">
        <title>The deep terrestrial virosphere.</title>
        <authorList>
            <person name="Holmfeldt K."/>
            <person name="Nilsson E."/>
            <person name="Simone D."/>
            <person name="Lopez-Fernandez M."/>
            <person name="Wu X."/>
            <person name="de Brujin I."/>
            <person name="Lundin D."/>
            <person name="Andersson A."/>
            <person name="Bertilsson S."/>
            <person name="Dopson M."/>
        </authorList>
    </citation>
    <scope>NUCLEOTIDE SEQUENCE</scope>
    <source>
        <strain evidence="9">MM415A00788</strain>
    </source>
</reference>
<dbReference type="InterPro" id="IPR058240">
    <property type="entry name" value="rSAM_sf"/>
</dbReference>
<keyword evidence="3" id="KW-0949">S-adenosyl-L-methionine</keyword>
<evidence type="ECO:0000256" key="1">
    <source>
        <dbReference type="ARBA" id="ARBA00001966"/>
    </source>
</evidence>
<organism evidence="9">
    <name type="scientific">viral metagenome</name>
    <dbReference type="NCBI Taxonomy" id="1070528"/>
    <lineage>
        <taxon>unclassified sequences</taxon>
        <taxon>metagenomes</taxon>
        <taxon>organismal metagenomes</taxon>
    </lineage>
</organism>
<dbReference type="AlphaFoldDB" id="A0A6M3KDR5"/>
<dbReference type="PANTHER" id="PTHR11228">
    <property type="entry name" value="RADICAL SAM DOMAIN PROTEIN"/>
    <property type="match status" value="1"/>
</dbReference>
<name>A0A6M3KDR5_9ZZZZ</name>
<dbReference type="GO" id="GO:0051536">
    <property type="term" value="F:iron-sulfur cluster binding"/>
    <property type="evidence" value="ECO:0007669"/>
    <property type="project" value="UniProtKB-KW"/>
</dbReference>
<proteinExistence type="predicted"/>
<dbReference type="InterPro" id="IPR013785">
    <property type="entry name" value="Aldolase_TIM"/>
</dbReference>
<dbReference type="Pfam" id="PF13186">
    <property type="entry name" value="SPASM"/>
    <property type="match status" value="1"/>
</dbReference>
<keyword evidence="5" id="KW-0408">Iron</keyword>
<keyword evidence="6" id="KW-0411">Iron-sulfur</keyword>
<dbReference type="Gene3D" id="3.20.20.70">
    <property type="entry name" value="Aldolase class I"/>
    <property type="match status" value="1"/>
</dbReference>
<keyword evidence="4" id="KW-0479">Metal-binding</keyword>
<dbReference type="SFLD" id="SFLDG01067">
    <property type="entry name" value="SPASM/twitch_domain_containing"/>
    <property type="match status" value="1"/>
</dbReference>
<evidence type="ECO:0000259" key="7">
    <source>
        <dbReference type="Pfam" id="PF04055"/>
    </source>
</evidence>
<dbReference type="InterPro" id="IPR050377">
    <property type="entry name" value="Radical_SAM_PqqE_MftC-like"/>
</dbReference>
<dbReference type="InterPro" id="IPR023885">
    <property type="entry name" value="4Fe4S-binding_SPASM_dom"/>
</dbReference>
<dbReference type="SUPFAM" id="SSF102114">
    <property type="entry name" value="Radical SAM enzymes"/>
    <property type="match status" value="1"/>
</dbReference>
<evidence type="ECO:0000256" key="3">
    <source>
        <dbReference type="ARBA" id="ARBA00022691"/>
    </source>
</evidence>
<comment type="cofactor">
    <cofactor evidence="1">
        <name>[4Fe-4S] cluster</name>
        <dbReference type="ChEBI" id="CHEBI:49883"/>
    </cofactor>
</comment>
<dbReference type="CDD" id="cd21109">
    <property type="entry name" value="SPASM"/>
    <property type="match status" value="1"/>
</dbReference>
<dbReference type="InterPro" id="IPR007197">
    <property type="entry name" value="rSAM"/>
</dbReference>
<dbReference type="GO" id="GO:0003824">
    <property type="term" value="F:catalytic activity"/>
    <property type="evidence" value="ECO:0007669"/>
    <property type="project" value="InterPro"/>
</dbReference>
<dbReference type="SFLD" id="SFLDG01387">
    <property type="entry name" value="BtrN-like_SPASM_domain_contain"/>
    <property type="match status" value="1"/>
</dbReference>
<sequence length="278" mass="31374">MNRPTMIQLETSTACDARCVFCPHKDLKRHGGSMKEELFVSIIDQAADLGIPEVLLFLNGEPLLFPKLFTWLELLRDRGLITAIFTNAASLTAEKSERLMGFSDVIRVICFSLGGFDRETYRAVMGLDYETVYANVTRFLEVNDGAIPVEAHIPLMSKTVGFMDKWRERWGPLLLSAPTDMFNFAGLVSDELELRESDRHKKGKCGRLDHLTVLWNGEVCLCCMDAEGQVILGNLNQQSIMEAFNSETAVYYRTLHETGRFDELPLCKNCNMNMVGIT</sequence>
<dbReference type="EMBL" id="MT142403">
    <property type="protein sequence ID" value="QJA80020.1"/>
    <property type="molecule type" value="Genomic_DNA"/>
</dbReference>
<feature type="domain" description="Radical SAM core" evidence="7">
    <location>
        <begin position="10"/>
        <end position="142"/>
    </location>
</feature>
<protein>
    <submittedName>
        <fullName evidence="9">Putative iron-sulfur cluster-binding domain contining protein</fullName>
    </submittedName>
</protein>
<feature type="domain" description="4Fe4S-binding SPASM" evidence="8">
    <location>
        <begin position="208"/>
        <end position="271"/>
    </location>
</feature>
<accession>A0A6M3KDR5</accession>